<comment type="caution">
    <text evidence="1">The sequence shown here is derived from an EMBL/GenBank/DDBJ whole genome shotgun (WGS) entry which is preliminary data.</text>
</comment>
<dbReference type="Proteomes" id="UP001160499">
    <property type="component" value="Unassembled WGS sequence"/>
</dbReference>
<dbReference type="GO" id="GO:0016874">
    <property type="term" value="F:ligase activity"/>
    <property type="evidence" value="ECO:0007669"/>
    <property type="project" value="UniProtKB-KW"/>
</dbReference>
<dbReference type="Gene3D" id="3.30.470.30">
    <property type="entry name" value="DNA ligase/mRNA capping enzyme"/>
    <property type="match status" value="1"/>
</dbReference>
<evidence type="ECO:0000313" key="2">
    <source>
        <dbReference type="Proteomes" id="UP001160499"/>
    </source>
</evidence>
<protein>
    <submittedName>
        <fullName evidence="1">ATP-dependent DNA ligase</fullName>
    </submittedName>
</protein>
<proteinExistence type="predicted"/>
<sequence length="148" mass="16407">MRWDWRLARLLVSRLPRPRGRLGRPLSLPLISGGRLGSWACAVFRNGHATRLSADRAGVGRQAAGLRRPQADHVEWPVDVALARPVTQLPTGPHAYEIKVDGHRTVLWRTEDGVRLQSRTGRDVTALWMDLALAAMRLPPGTVLDGVM</sequence>
<evidence type="ECO:0000313" key="1">
    <source>
        <dbReference type="EMBL" id="MDH6222079.1"/>
    </source>
</evidence>
<dbReference type="Gene3D" id="3.30.1490.70">
    <property type="match status" value="1"/>
</dbReference>
<dbReference type="EMBL" id="JARXVH010000029">
    <property type="protein sequence ID" value="MDH6222079.1"/>
    <property type="molecule type" value="Genomic_DNA"/>
</dbReference>
<dbReference type="SUPFAM" id="SSF56091">
    <property type="entry name" value="DNA ligase/mRNA capping enzyme, catalytic domain"/>
    <property type="match status" value="1"/>
</dbReference>
<keyword evidence="2" id="KW-1185">Reference proteome</keyword>
<reference evidence="1 2" key="1">
    <citation type="submission" date="2023-04" db="EMBL/GenBank/DDBJ databases">
        <title>Forest soil microbial communities from Buena Vista Peninsula, Colon Province, Panama.</title>
        <authorList>
            <person name="Bouskill N."/>
        </authorList>
    </citation>
    <scope>NUCLEOTIDE SEQUENCE [LARGE SCALE GENOMIC DNA]</scope>
    <source>
        <strain evidence="1 2">GGS1</strain>
    </source>
</reference>
<gene>
    <name evidence="1" type="ORF">M2283_009426</name>
</gene>
<keyword evidence="1" id="KW-0436">Ligase</keyword>
<name>A0ABT6M1X4_9ACTN</name>
<organism evidence="1 2">
    <name type="scientific">Streptomyces pseudovenezuelae</name>
    <dbReference type="NCBI Taxonomy" id="67350"/>
    <lineage>
        <taxon>Bacteria</taxon>
        <taxon>Bacillati</taxon>
        <taxon>Actinomycetota</taxon>
        <taxon>Actinomycetes</taxon>
        <taxon>Kitasatosporales</taxon>
        <taxon>Streptomycetaceae</taxon>
        <taxon>Streptomyces</taxon>
        <taxon>Streptomyces aurantiacus group</taxon>
    </lineage>
</organism>
<accession>A0ABT6M1X4</accession>